<feature type="transmembrane region" description="Helical" evidence="2">
    <location>
        <begin position="247"/>
        <end position="269"/>
    </location>
</feature>
<dbReference type="Proteomes" id="UP000589620">
    <property type="component" value="Unassembled WGS sequence"/>
</dbReference>
<accession>A0A852SW50</accession>
<feature type="transmembrane region" description="Helical" evidence="2">
    <location>
        <begin position="96"/>
        <end position="119"/>
    </location>
</feature>
<feature type="transmembrane region" description="Helical" evidence="2">
    <location>
        <begin position="304"/>
        <end position="330"/>
    </location>
</feature>
<keyword evidence="4" id="KW-1185">Reference proteome</keyword>
<protein>
    <submittedName>
        <fullName evidence="3">Putative membrane protein</fullName>
    </submittedName>
</protein>
<evidence type="ECO:0000256" key="1">
    <source>
        <dbReference type="SAM" id="MobiDB-lite"/>
    </source>
</evidence>
<feature type="transmembrane region" description="Helical" evidence="2">
    <location>
        <begin position="202"/>
        <end position="226"/>
    </location>
</feature>
<name>A0A852SW50_9MICO</name>
<reference evidence="3 4" key="1">
    <citation type="submission" date="2020-07" db="EMBL/GenBank/DDBJ databases">
        <title>Sequencing the genomes of 1000 actinobacteria strains.</title>
        <authorList>
            <person name="Klenk H.-P."/>
        </authorList>
    </citation>
    <scope>NUCLEOTIDE SEQUENCE [LARGE SCALE GENOMIC DNA]</scope>
    <source>
        <strain evidence="3 4">DSM 23871</strain>
    </source>
</reference>
<feature type="transmembrane region" description="Helical" evidence="2">
    <location>
        <begin position="161"/>
        <end position="182"/>
    </location>
</feature>
<keyword evidence="2" id="KW-0472">Membrane</keyword>
<sequence length="377" mass="39244">MGDTDGQTRRTPLLKAEGAAIVAGGAAFVLAAVVALPLFWGRDLPIAGPDSVGQFVAYAGGIVAVLGYIVGRLWMRDGFTPFATPGERTHAGVSPVDVFDTIAIAVAHGVIALLGWLVLGTVLADGFQDATVYFLSASALAATAAAVTGYAVFLSAVNMSLLRLSTVLGAFVIVGILTAMLSAPDPHWWMLHLSALGMTQSISSLSFNLTLIIAGIIVTAMARYATDTRFLPPASEGDPVADRRRAALLRVRVGLILIGVLLAGVGLFPLNVSQILHNASAVGMVLVFSLVVFWVRAALPEAPLAFFVLGYVFFATVVAVLVFFVVGYYVLTATELVAGIVVFAWLIVYLRVSGAAGPRPDVQASPASAAGRAQHPG</sequence>
<keyword evidence="2" id="KW-1133">Transmembrane helix</keyword>
<evidence type="ECO:0000256" key="2">
    <source>
        <dbReference type="SAM" id="Phobius"/>
    </source>
</evidence>
<dbReference type="RefSeq" id="WP_179454537.1">
    <property type="nucleotide sequence ID" value="NZ_BAAAPX010000001.1"/>
</dbReference>
<feature type="transmembrane region" description="Helical" evidence="2">
    <location>
        <begin position="55"/>
        <end position="75"/>
    </location>
</feature>
<feature type="transmembrane region" description="Helical" evidence="2">
    <location>
        <begin position="336"/>
        <end position="352"/>
    </location>
</feature>
<organism evidence="3 4">
    <name type="scientific">Leifsonia soli</name>
    <dbReference type="NCBI Taxonomy" id="582665"/>
    <lineage>
        <taxon>Bacteria</taxon>
        <taxon>Bacillati</taxon>
        <taxon>Actinomycetota</taxon>
        <taxon>Actinomycetes</taxon>
        <taxon>Micrococcales</taxon>
        <taxon>Microbacteriaceae</taxon>
        <taxon>Leifsonia</taxon>
    </lineage>
</organism>
<evidence type="ECO:0000313" key="3">
    <source>
        <dbReference type="EMBL" id="NYD73087.1"/>
    </source>
</evidence>
<dbReference type="EMBL" id="JACCBJ010000001">
    <property type="protein sequence ID" value="NYD73087.1"/>
    <property type="molecule type" value="Genomic_DNA"/>
</dbReference>
<feature type="transmembrane region" description="Helical" evidence="2">
    <location>
        <begin position="131"/>
        <end position="154"/>
    </location>
</feature>
<feature type="region of interest" description="Disordered" evidence="1">
    <location>
        <begin position="358"/>
        <end position="377"/>
    </location>
</feature>
<gene>
    <name evidence="3" type="ORF">BJ963_000606</name>
</gene>
<keyword evidence="2" id="KW-0812">Transmembrane</keyword>
<feature type="transmembrane region" description="Helical" evidence="2">
    <location>
        <begin position="275"/>
        <end position="295"/>
    </location>
</feature>
<comment type="caution">
    <text evidence="3">The sequence shown here is derived from an EMBL/GenBank/DDBJ whole genome shotgun (WGS) entry which is preliminary data.</text>
</comment>
<dbReference type="AlphaFoldDB" id="A0A852SW50"/>
<proteinExistence type="predicted"/>
<feature type="transmembrane region" description="Helical" evidence="2">
    <location>
        <begin position="19"/>
        <end position="40"/>
    </location>
</feature>
<evidence type="ECO:0000313" key="4">
    <source>
        <dbReference type="Proteomes" id="UP000589620"/>
    </source>
</evidence>